<name>A0A085JBL7_9GAMM</name>
<evidence type="ECO:0000313" key="4">
    <source>
        <dbReference type="Proteomes" id="UP000028602"/>
    </source>
</evidence>
<accession>A0A085JBL7</accession>
<dbReference type="InterPro" id="IPR002491">
    <property type="entry name" value="ABC_transptr_periplasmic_BD"/>
</dbReference>
<dbReference type="EMBL" id="JMPR01000043">
    <property type="protein sequence ID" value="KFD17863.1"/>
    <property type="molecule type" value="Genomic_DNA"/>
</dbReference>
<evidence type="ECO:0000313" key="3">
    <source>
        <dbReference type="EMBL" id="KFD17863.1"/>
    </source>
</evidence>
<keyword evidence="4" id="KW-1185">Reference proteome</keyword>
<dbReference type="Gene3D" id="1.20.58.2180">
    <property type="match status" value="1"/>
</dbReference>
<feature type="chain" id="PRO_5001793406" description="Fe/B12 periplasmic-binding domain-containing protein" evidence="1">
    <location>
        <begin position="34"/>
        <end position="349"/>
    </location>
</feature>
<dbReference type="Pfam" id="PF01497">
    <property type="entry name" value="Peripla_BP_2"/>
    <property type="match status" value="1"/>
</dbReference>
<dbReference type="PROSITE" id="PS50983">
    <property type="entry name" value="FE_B12_PBP"/>
    <property type="match status" value="1"/>
</dbReference>
<comment type="caution">
    <text evidence="3">The sequence shown here is derived from an EMBL/GenBank/DDBJ whole genome shotgun (WGS) entry which is preliminary data.</text>
</comment>
<dbReference type="SUPFAM" id="SSF53807">
    <property type="entry name" value="Helical backbone' metal receptor"/>
    <property type="match status" value="1"/>
</dbReference>
<dbReference type="PANTHER" id="PTHR30535:SF34">
    <property type="entry name" value="MOLYBDATE-BINDING PROTEIN MOLA"/>
    <property type="match status" value="1"/>
</dbReference>
<sequence>MTGTILKKHTLLRSGFPLTALLLSLAFLSPALSAKTVTDDAGNRVEVPDIANRIADGWFAHHSLLMTLGAGDRIVATVNHPRDRPWMFKIQPSLNQALQTPGHEFSSEALVLRHVDVIFVAKNDPAANSYRQAGIPVVMMGFTDFPSMERSLLTTAEVVGTPLALQRAEEYNRYLNRQIAVVRDKTRTLTPQQRPTVLHIQSLHPLKVDGRNTLINTWITLAGGRNVAESVDGNMKEITPEEVLAWQPDYIILDAGAGTLAQSPYRGLFSQLRAVKLNHVVRNPSGVFPWDRYGTEVALQIPWAARLFHPDLFPDINMVRQTRDFYRQFFDYPLTESQAKRILDAQPPG</sequence>
<feature type="signal peptide" evidence="1">
    <location>
        <begin position="1"/>
        <end position="33"/>
    </location>
</feature>
<dbReference type="AlphaFoldDB" id="A0A085JBL7"/>
<evidence type="ECO:0000259" key="2">
    <source>
        <dbReference type="PROSITE" id="PS50983"/>
    </source>
</evidence>
<protein>
    <recommendedName>
        <fullName evidence="2">Fe/B12 periplasmic-binding domain-containing protein</fullName>
    </recommendedName>
</protein>
<feature type="domain" description="Fe/B12 periplasmic-binding" evidence="2">
    <location>
        <begin position="53"/>
        <end position="316"/>
    </location>
</feature>
<gene>
    <name evidence="3" type="ORF">GTPT_2910</name>
</gene>
<keyword evidence="1" id="KW-0732">Signal</keyword>
<dbReference type="PANTHER" id="PTHR30535">
    <property type="entry name" value="VITAMIN B12-BINDING PROTEIN"/>
    <property type="match status" value="1"/>
</dbReference>
<proteinExistence type="predicted"/>
<dbReference type="eggNOG" id="COG0614">
    <property type="taxonomic scope" value="Bacteria"/>
</dbReference>
<dbReference type="Proteomes" id="UP000028602">
    <property type="component" value="Unassembled WGS sequence"/>
</dbReference>
<dbReference type="OrthoDB" id="9775594at2"/>
<dbReference type="InterPro" id="IPR050902">
    <property type="entry name" value="ABC_Transporter_SBP"/>
</dbReference>
<reference evidence="3 4" key="1">
    <citation type="submission" date="2014-05" db="EMBL/GenBank/DDBJ databases">
        <title>ATOL: Assembling a taxonomically balanced genome-scale reconstruction of the evolutionary history of the Enterobacteriaceae.</title>
        <authorList>
            <person name="Plunkett G.III."/>
            <person name="Neeno-Eckwall E.C."/>
            <person name="Glasner J.D."/>
            <person name="Perna N.T."/>
        </authorList>
    </citation>
    <scope>NUCLEOTIDE SEQUENCE [LARGE SCALE GENOMIC DNA]</scope>
    <source>
        <strain evidence="3 4">ATCC 33301</strain>
    </source>
</reference>
<evidence type="ECO:0000256" key="1">
    <source>
        <dbReference type="SAM" id="SignalP"/>
    </source>
</evidence>
<dbReference type="Gene3D" id="3.40.50.1980">
    <property type="entry name" value="Nitrogenase molybdenum iron protein domain"/>
    <property type="match status" value="2"/>
</dbReference>
<organism evidence="3 4">
    <name type="scientific">Tatumella ptyseos ATCC 33301</name>
    <dbReference type="NCBI Taxonomy" id="1005995"/>
    <lineage>
        <taxon>Bacteria</taxon>
        <taxon>Pseudomonadati</taxon>
        <taxon>Pseudomonadota</taxon>
        <taxon>Gammaproteobacteria</taxon>
        <taxon>Enterobacterales</taxon>
        <taxon>Erwiniaceae</taxon>
        <taxon>Tatumella</taxon>
    </lineage>
</organism>